<keyword evidence="2" id="KW-0813">Transport</keyword>
<evidence type="ECO:0000313" key="13">
    <source>
        <dbReference type="EMBL" id="MDQ7249288.1"/>
    </source>
</evidence>
<feature type="transmembrane region" description="Helical" evidence="11">
    <location>
        <begin position="129"/>
        <end position="151"/>
    </location>
</feature>
<organism evidence="13 14">
    <name type="scientific">Dongia sedimenti</name>
    <dbReference type="NCBI Taxonomy" id="3064282"/>
    <lineage>
        <taxon>Bacteria</taxon>
        <taxon>Pseudomonadati</taxon>
        <taxon>Pseudomonadota</taxon>
        <taxon>Alphaproteobacteria</taxon>
        <taxon>Rhodospirillales</taxon>
        <taxon>Dongiaceae</taxon>
        <taxon>Dongia</taxon>
    </lineage>
</organism>
<dbReference type="Gene3D" id="1.20.1530.20">
    <property type="match status" value="1"/>
</dbReference>
<keyword evidence="4" id="KW-0633">Potassium transport</keyword>
<evidence type="ECO:0000256" key="2">
    <source>
        <dbReference type="ARBA" id="ARBA00022448"/>
    </source>
</evidence>
<evidence type="ECO:0000256" key="3">
    <source>
        <dbReference type="ARBA" id="ARBA00022449"/>
    </source>
</evidence>
<keyword evidence="8" id="KW-0406">Ion transport</keyword>
<reference evidence="14" key="1">
    <citation type="submission" date="2023-08" db="EMBL/GenBank/DDBJ databases">
        <title>Rhodospirillaceae gen. nov., a novel taxon isolated from the Yangtze River Yuezi River estuary sludge.</title>
        <authorList>
            <person name="Ruan L."/>
        </authorList>
    </citation>
    <scope>NUCLEOTIDE SEQUENCE [LARGE SCALE GENOMIC DNA]</scope>
    <source>
        <strain evidence="14">R-7</strain>
    </source>
</reference>
<evidence type="ECO:0000313" key="14">
    <source>
        <dbReference type="Proteomes" id="UP001230156"/>
    </source>
</evidence>
<dbReference type="Proteomes" id="UP001230156">
    <property type="component" value="Unassembled WGS sequence"/>
</dbReference>
<feature type="transmembrane region" description="Helical" evidence="11">
    <location>
        <begin position="39"/>
        <end position="64"/>
    </location>
</feature>
<feature type="region of interest" description="Disordered" evidence="10">
    <location>
        <begin position="577"/>
        <end position="601"/>
    </location>
</feature>
<evidence type="ECO:0000256" key="1">
    <source>
        <dbReference type="ARBA" id="ARBA00004141"/>
    </source>
</evidence>
<dbReference type="EMBL" id="JAUYVI010000005">
    <property type="protein sequence ID" value="MDQ7249288.1"/>
    <property type="molecule type" value="Genomic_DNA"/>
</dbReference>
<feature type="transmembrane region" description="Helical" evidence="11">
    <location>
        <begin position="163"/>
        <end position="185"/>
    </location>
</feature>
<feature type="transmembrane region" description="Helical" evidence="11">
    <location>
        <begin position="102"/>
        <end position="123"/>
    </location>
</feature>
<keyword evidence="3" id="KW-0050">Antiport</keyword>
<keyword evidence="6" id="KW-0630">Potassium</keyword>
<evidence type="ECO:0000256" key="4">
    <source>
        <dbReference type="ARBA" id="ARBA00022538"/>
    </source>
</evidence>
<dbReference type="PANTHER" id="PTHR46157:SF4">
    <property type="entry name" value="K(+) EFFLUX ANTIPORTER 3, CHLOROPLASTIC"/>
    <property type="match status" value="1"/>
</dbReference>
<sequence length="601" mass="62631">MEDAFNIGVYSDALVLLATAGLVVPVLRHFGVSPILGYLGAGALLGPLGLGSFMASIPALYWFTIVDTESVSSIAELGVVFLLFLIGLELSLQRLITMRRLVFGLGSLQVLTATAAIGLVLWLSGQPAAAAIILGASLSLSSTAIVLELLSNQGRLTTTLGRAGFSVLLAQDLAVVPVLIFVSILGGDTHGSLLGSIARALLQAVLTLGVIAILGRLLLRPVFRFAASTRSNDLFIAATLFVIVAAGVAAHQAGLSMALGAFVAGLLLADTEYGKAVQATIEPFKSLLLGVFFFSVGMGIDVREIIHNPAWIAAAVAGIIAVKALLTAGLALGFRLPRPVALELGLLLGPGGEFAFVTIGMAAATQLIDAPTARFALVATSLTMVLLPLLAIAARRLAPILAQKDVPDPELAVVPELLKGHAIVVGFGRVGKVTAALLTEHGVAFVAADFDAAAVTRDRRTGHRVFFGDAADPMFLNACGLPDARAVVITIQAREAIDRVVAQVRAMRPDVKIISRARDAEHARHLYAIGATDAVPETVEASLQLSEASLVALGVPMGPVIASIHQKRDDFRAELQKASVEAGRGDSHAIRSKSSQQEQES</sequence>
<gene>
    <name evidence="13" type="ORF">Q8A70_16495</name>
</gene>
<evidence type="ECO:0000256" key="8">
    <source>
        <dbReference type="ARBA" id="ARBA00023065"/>
    </source>
</evidence>
<feature type="transmembrane region" description="Helical" evidence="11">
    <location>
        <begin position="312"/>
        <end position="334"/>
    </location>
</feature>
<feature type="compositionally biased region" description="Polar residues" evidence="10">
    <location>
        <begin position="592"/>
        <end position="601"/>
    </location>
</feature>
<comment type="caution">
    <text evidence="13">The sequence shown here is derived from an EMBL/GenBank/DDBJ whole genome shotgun (WGS) entry which is preliminary data.</text>
</comment>
<protein>
    <submittedName>
        <fullName evidence="13">Cation:proton antiporter</fullName>
    </submittedName>
</protein>
<proteinExistence type="predicted"/>
<name>A0ABU0YNJ1_9PROT</name>
<feature type="domain" description="RCK N-terminal" evidence="12">
    <location>
        <begin position="419"/>
        <end position="536"/>
    </location>
</feature>
<comment type="subcellular location">
    <subcellularLocation>
        <location evidence="1">Membrane</location>
        <topology evidence="1">Multi-pass membrane protein</topology>
    </subcellularLocation>
</comment>
<evidence type="ECO:0000259" key="12">
    <source>
        <dbReference type="PROSITE" id="PS51201"/>
    </source>
</evidence>
<dbReference type="RefSeq" id="WP_379957118.1">
    <property type="nucleotide sequence ID" value="NZ_JAUYVI010000005.1"/>
</dbReference>
<evidence type="ECO:0000256" key="5">
    <source>
        <dbReference type="ARBA" id="ARBA00022692"/>
    </source>
</evidence>
<keyword evidence="7 11" id="KW-1133">Transmembrane helix</keyword>
<dbReference type="Gene3D" id="3.40.50.720">
    <property type="entry name" value="NAD(P)-binding Rossmann-like Domain"/>
    <property type="match status" value="1"/>
</dbReference>
<accession>A0ABU0YNJ1</accession>
<feature type="transmembrane region" description="Helical" evidence="11">
    <location>
        <begin position="70"/>
        <end position="90"/>
    </location>
</feature>
<dbReference type="InterPro" id="IPR003148">
    <property type="entry name" value="RCK_N"/>
</dbReference>
<evidence type="ECO:0000256" key="6">
    <source>
        <dbReference type="ARBA" id="ARBA00022958"/>
    </source>
</evidence>
<dbReference type="InterPro" id="IPR038770">
    <property type="entry name" value="Na+/solute_symporter_sf"/>
</dbReference>
<feature type="transmembrane region" description="Helical" evidence="11">
    <location>
        <begin position="374"/>
        <end position="394"/>
    </location>
</feature>
<keyword evidence="9 11" id="KW-0472">Membrane</keyword>
<feature type="transmembrane region" description="Helical" evidence="11">
    <location>
        <begin position="6"/>
        <end position="27"/>
    </location>
</feature>
<evidence type="ECO:0000256" key="9">
    <source>
        <dbReference type="ARBA" id="ARBA00023136"/>
    </source>
</evidence>
<feature type="transmembrane region" description="Helical" evidence="11">
    <location>
        <begin position="346"/>
        <end position="368"/>
    </location>
</feature>
<dbReference type="Pfam" id="PF00999">
    <property type="entry name" value="Na_H_Exchanger"/>
    <property type="match status" value="1"/>
</dbReference>
<dbReference type="SUPFAM" id="SSF51735">
    <property type="entry name" value="NAD(P)-binding Rossmann-fold domains"/>
    <property type="match status" value="1"/>
</dbReference>
<keyword evidence="14" id="KW-1185">Reference proteome</keyword>
<dbReference type="Pfam" id="PF02254">
    <property type="entry name" value="TrkA_N"/>
    <property type="match status" value="1"/>
</dbReference>
<evidence type="ECO:0000256" key="11">
    <source>
        <dbReference type="SAM" id="Phobius"/>
    </source>
</evidence>
<keyword evidence="5 11" id="KW-0812">Transmembrane</keyword>
<evidence type="ECO:0000256" key="7">
    <source>
        <dbReference type="ARBA" id="ARBA00022989"/>
    </source>
</evidence>
<evidence type="ECO:0000256" key="10">
    <source>
        <dbReference type="SAM" id="MobiDB-lite"/>
    </source>
</evidence>
<dbReference type="InterPro" id="IPR006153">
    <property type="entry name" value="Cation/H_exchanger_TM"/>
</dbReference>
<dbReference type="PANTHER" id="PTHR46157">
    <property type="entry name" value="K(+) EFFLUX ANTIPORTER 3, CHLOROPLASTIC"/>
    <property type="match status" value="1"/>
</dbReference>
<dbReference type="PROSITE" id="PS51201">
    <property type="entry name" value="RCK_N"/>
    <property type="match status" value="1"/>
</dbReference>
<feature type="transmembrane region" description="Helical" evidence="11">
    <location>
        <begin position="197"/>
        <end position="219"/>
    </location>
</feature>
<dbReference type="InterPro" id="IPR036291">
    <property type="entry name" value="NAD(P)-bd_dom_sf"/>
</dbReference>